<name>A0A926KXM0_9BACL</name>
<dbReference type="EMBL" id="JACVVD010000013">
    <property type="protein sequence ID" value="MBD0383840.1"/>
    <property type="molecule type" value="Genomic_DNA"/>
</dbReference>
<evidence type="ECO:0008006" key="3">
    <source>
        <dbReference type="Google" id="ProtNLM"/>
    </source>
</evidence>
<evidence type="ECO:0000313" key="1">
    <source>
        <dbReference type="EMBL" id="MBD0383840.1"/>
    </source>
</evidence>
<proteinExistence type="predicted"/>
<evidence type="ECO:0000313" key="2">
    <source>
        <dbReference type="Proteomes" id="UP000650466"/>
    </source>
</evidence>
<dbReference type="RefSeq" id="WP_188177619.1">
    <property type="nucleotide sequence ID" value="NZ_JACVVD010000013.1"/>
</dbReference>
<dbReference type="Gene3D" id="3.90.70.10">
    <property type="entry name" value="Cysteine proteinases"/>
    <property type="match status" value="1"/>
</dbReference>
<gene>
    <name evidence="1" type="ORF">ICC18_27565</name>
</gene>
<protein>
    <recommendedName>
        <fullName evidence="3">Butirosin biosynthesis protein H N-terminal domain-containing protein</fullName>
    </recommendedName>
</protein>
<organism evidence="1 2">
    <name type="scientific">Paenibacillus sedimenti</name>
    <dbReference type="NCBI Taxonomy" id="2770274"/>
    <lineage>
        <taxon>Bacteria</taxon>
        <taxon>Bacillati</taxon>
        <taxon>Bacillota</taxon>
        <taxon>Bacilli</taxon>
        <taxon>Bacillales</taxon>
        <taxon>Paenibacillaceae</taxon>
        <taxon>Paenibacillus</taxon>
    </lineage>
</organism>
<comment type="caution">
    <text evidence="1">The sequence shown here is derived from an EMBL/GenBank/DDBJ whole genome shotgun (WGS) entry which is preliminary data.</text>
</comment>
<reference evidence="1" key="1">
    <citation type="submission" date="2020-09" db="EMBL/GenBank/DDBJ databases">
        <title>Draft Genome Sequence of Paenibacillus sp. WST5.</title>
        <authorList>
            <person name="Bao Z."/>
        </authorList>
    </citation>
    <scope>NUCLEOTIDE SEQUENCE</scope>
    <source>
        <strain evidence="1">WST5</strain>
    </source>
</reference>
<accession>A0A926KXM0</accession>
<dbReference type="Proteomes" id="UP000650466">
    <property type="component" value="Unassembled WGS sequence"/>
</dbReference>
<keyword evidence="2" id="KW-1185">Reference proteome</keyword>
<sequence length="308" mass="34800">MTQYIGNGAYCYANSTAMLLASIGEKISPSTIEVLTGVGLGAMWVDDLLYFSSWAGMPDNGISRALRILGFEFEEKYSQDGEQLPIRQLKQDLQKSPVVLGPLDMGYLQYNPNYKNLFGVDHYVLAYAIDDEYIHVHDPAGFPFVSLSHALLERAWKADKVFYRKNSYRNWVSPLRTSSPTAEDIYHQATAFFKSIYKESQEYAEKENKLYGKEAITALSDKIKDGNVAPHLIGHLSYFAFSVGSRRSGDFADFFRPFNKRLSDLKLGQGNLLGKCQLNMVQNNFHNVSDALMELACAENEFCEELLK</sequence>
<dbReference type="AlphaFoldDB" id="A0A926KXM0"/>